<proteinExistence type="inferred from homology"/>
<keyword evidence="4 8" id="KW-1133">Transmembrane helix</keyword>
<comment type="function">
    <text evidence="8">Gustatory receptor which mediates acceptance or avoidance behavior, depending on its substrates.</text>
</comment>
<accession>A0A195FQK0</accession>
<dbReference type="GO" id="GO:0030424">
    <property type="term" value="C:axon"/>
    <property type="evidence" value="ECO:0007669"/>
    <property type="project" value="TreeGrafter"/>
</dbReference>
<feature type="transmembrane region" description="Helical" evidence="8">
    <location>
        <begin position="38"/>
        <end position="55"/>
    </location>
</feature>
<dbReference type="EMBL" id="KQ981305">
    <property type="protein sequence ID" value="KYN42855.1"/>
    <property type="molecule type" value="Genomic_DNA"/>
</dbReference>
<dbReference type="GO" id="GO:0050909">
    <property type="term" value="P:sensory perception of taste"/>
    <property type="evidence" value="ECO:0007669"/>
    <property type="project" value="InterPro"/>
</dbReference>
<feature type="transmembrane region" description="Helical" evidence="8">
    <location>
        <begin position="272"/>
        <end position="292"/>
    </location>
</feature>
<evidence type="ECO:0000256" key="5">
    <source>
        <dbReference type="ARBA" id="ARBA00023136"/>
    </source>
</evidence>
<evidence type="ECO:0000256" key="1">
    <source>
        <dbReference type="ARBA" id="ARBA00004651"/>
    </source>
</evidence>
<dbReference type="GO" id="GO:0030425">
    <property type="term" value="C:dendrite"/>
    <property type="evidence" value="ECO:0007669"/>
    <property type="project" value="TreeGrafter"/>
</dbReference>
<reference evidence="9 10" key="1">
    <citation type="submission" date="2016-03" db="EMBL/GenBank/DDBJ databases">
        <title>Trachymyrmex septentrionalis WGS genome.</title>
        <authorList>
            <person name="Nygaard S."/>
            <person name="Hu H."/>
            <person name="Boomsma J."/>
            <person name="Zhang G."/>
        </authorList>
    </citation>
    <scope>NUCLEOTIDE SEQUENCE [LARGE SCALE GENOMIC DNA]</scope>
    <source>
        <strain evidence="9">Tsep2-gDNA-1</strain>
        <tissue evidence="9">Whole body</tissue>
    </source>
</reference>
<evidence type="ECO:0000256" key="8">
    <source>
        <dbReference type="RuleBase" id="RU363108"/>
    </source>
</evidence>
<sequence>MKLFARPKCFSEALRLVTILSCLLGFRAFEYPRDHPRPILGFIYLLFMYGIFYNGSFRLLEKFYANNVKLLRMEYVLYHLLIYIIIVSVIFKMFLGWWHTKKFKVCLKKIFEIDKTLRQLGLSVNYDRLYFVTIGIITVWITTAFSISIVLFVQLQMRTNIFTSIYIILVHIYGFTIIGINTFEFCIFVKYLEIKFKLVNQLLCESLTNLSTKEIKLDVFELKDYAKTMNTKKRKHIFSMKMIFRRRRKMQQIHLELCKISKIVCTVFGVQIAWEIGEIIMILIVSLYNLYVRFIIQQYKVKSWVNQTTFALAMCFMCILKAVPLSCICKYAAVEGNKTVEIIHGCDANTNIQEEIQQFGIQILQSPVTFSVFGLTIDYRVLTMVCT</sequence>
<keyword evidence="6 8" id="KW-0675">Receptor</keyword>
<dbReference type="AlphaFoldDB" id="A0A195FQK0"/>
<dbReference type="STRING" id="34720.A0A195FQK0"/>
<dbReference type="GO" id="GO:0005886">
    <property type="term" value="C:plasma membrane"/>
    <property type="evidence" value="ECO:0007669"/>
    <property type="project" value="UniProtKB-SubCell"/>
</dbReference>
<keyword evidence="7 8" id="KW-0807">Transducer</keyword>
<keyword evidence="5 8" id="KW-0472">Membrane</keyword>
<evidence type="ECO:0000256" key="6">
    <source>
        <dbReference type="ARBA" id="ARBA00023170"/>
    </source>
</evidence>
<evidence type="ECO:0000256" key="4">
    <source>
        <dbReference type="ARBA" id="ARBA00022989"/>
    </source>
</evidence>
<comment type="similarity">
    <text evidence="8">Belongs to the insect chemoreceptor superfamily. Gustatory receptor (GR) family.</text>
</comment>
<evidence type="ECO:0000256" key="7">
    <source>
        <dbReference type="ARBA" id="ARBA00023224"/>
    </source>
</evidence>
<dbReference type="GO" id="GO:0007165">
    <property type="term" value="P:signal transduction"/>
    <property type="evidence" value="ECO:0007669"/>
    <property type="project" value="UniProtKB-KW"/>
</dbReference>
<comment type="subcellular location">
    <subcellularLocation>
        <location evidence="1 8">Cell membrane</location>
        <topology evidence="1 8">Multi-pass membrane protein</topology>
    </subcellularLocation>
</comment>
<protein>
    <recommendedName>
        <fullName evidence="8">Gustatory receptor</fullName>
    </recommendedName>
</protein>
<dbReference type="PANTHER" id="PTHR21143">
    <property type="entry name" value="INVERTEBRATE GUSTATORY RECEPTOR"/>
    <property type="match status" value="1"/>
</dbReference>
<dbReference type="GO" id="GO:0007635">
    <property type="term" value="P:chemosensory behavior"/>
    <property type="evidence" value="ECO:0007669"/>
    <property type="project" value="TreeGrafter"/>
</dbReference>
<comment type="caution">
    <text evidence="8">Lacks conserved residue(s) required for the propagation of feature annotation.</text>
</comment>
<dbReference type="GO" id="GO:0043025">
    <property type="term" value="C:neuronal cell body"/>
    <property type="evidence" value="ECO:0007669"/>
    <property type="project" value="TreeGrafter"/>
</dbReference>
<evidence type="ECO:0000256" key="2">
    <source>
        <dbReference type="ARBA" id="ARBA00022475"/>
    </source>
</evidence>
<evidence type="ECO:0000313" key="10">
    <source>
        <dbReference type="Proteomes" id="UP000078541"/>
    </source>
</evidence>
<feature type="transmembrane region" description="Helical" evidence="8">
    <location>
        <begin position="76"/>
        <end position="98"/>
    </location>
</feature>
<name>A0A195FQK0_9HYME</name>
<dbReference type="GO" id="GO:0008049">
    <property type="term" value="P:male courtship behavior"/>
    <property type="evidence" value="ECO:0007669"/>
    <property type="project" value="TreeGrafter"/>
</dbReference>
<evidence type="ECO:0000256" key="3">
    <source>
        <dbReference type="ARBA" id="ARBA00022692"/>
    </source>
</evidence>
<dbReference type="PANTHER" id="PTHR21143:SF104">
    <property type="entry name" value="GUSTATORY RECEPTOR 8A-RELATED"/>
    <property type="match status" value="1"/>
</dbReference>
<keyword evidence="3 8" id="KW-0812">Transmembrane</keyword>
<keyword evidence="2 8" id="KW-1003">Cell membrane</keyword>
<gene>
    <name evidence="9" type="ORF">ALC56_02658</name>
</gene>
<dbReference type="Proteomes" id="UP000078541">
    <property type="component" value="Unassembled WGS sequence"/>
</dbReference>
<dbReference type="Pfam" id="PF08395">
    <property type="entry name" value="7tm_7"/>
    <property type="match status" value="1"/>
</dbReference>
<dbReference type="InterPro" id="IPR013604">
    <property type="entry name" value="7TM_chemorcpt"/>
</dbReference>
<feature type="transmembrane region" description="Helical" evidence="8">
    <location>
        <begin position="129"/>
        <end position="153"/>
    </location>
</feature>
<evidence type="ECO:0000313" key="9">
    <source>
        <dbReference type="EMBL" id="KYN42855.1"/>
    </source>
</evidence>
<keyword evidence="10" id="KW-1185">Reference proteome</keyword>
<feature type="transmembrane region" description="Helical" evidence="8">
    <location>
        <begin position="165"/>
        <end position="192"/>
    </location>
</feature>
<organism evidence="9 10">
    <name type="scientific">Trachymyrmex septentrionalis</name>
    <dbReference type="NCBI Taxonomy" id="34720"/>
    <lineage>
        <taxon>Eukaryota</taxon>
        <taxon>Metazoa</taxon>
        <taxon>Ecdysozoa</taxon>
        <taxon>Arthropoda</taxon>
        <taxon>Hexapoda</taxon>
        <taxon>Insecta</taxon>
        <taxon>Pterygota</taxon>
        <taxon>Neoptera</taxon>
        <taxon>Endopterygota</taxon>
        <taxon>Hymenoptera</taxon>
        <taxon>Apocrita</taxon>
        <taxon>Aculeata</taxon>
        <taxon>Formicoidea</taxon>
        <taxon>Formicidae</taxon>
        <taxon>Myrmicinae</taxon>
        <taxon>Trachymyrmex</taxon>
    </lineage>
</organism>